<feature type="chain" id="PRO_5032540762" evidence="1">
    <location>
        <begin position="24"/>
        <end position="357"/>
    </location>
</feature>
<name>A0A829YB95_9GAMM</name>
<protein>
    <submittedName>
        <fullName evidence="2">Uncharacterized protein</fullName>
    </submittedName>
</protein>
<dbReference type="EMBL" id="BLJN01000002">
    <property type="protein sequence ID" value="GFE80181.1"/>
    <property type="molecule type" value="Genomic_DNA"/>
</dbReference>
<accession>A0A829YB95</accession>
<evidence type="ECO:0000256" key="1">
    <source>
        <dbReference type="SAM" id="SignalP"/>
    </source>
</evidence>
<feature type="signal peptide" evidence="1">
    <location>
        <begin position="1"/>
        <end position="23"/>
    </location>
</feature>
<dbReference type="Proteomes" id="UP000445000">
    <property type="component" value="Unassembled WGS sequence"/>
</dbReference>
<dbReference type="AlphaFoldDB" id="A0A829YB95"/>
<gene>
    <name evidence="2" type="ORF">GCM10011487_21810</name>
</gene>
<dbReference type="RefSeq" id="WP_161811900.1">
    <property type="nucleotide sequence ID" value="NZ_BLJN01000002.1"/>
</dbReference>
<evidence type="ECO:0000313" key="3">
    <source>
        <dbReference type="Proteomes" id="UP000445000"/>
    </source>
</evidence>
<proteinExistence type="predicted"/>
<keyword evidence="1" id="KW-0732">Signal</keyword>
<organism evidence="2 3">
    <name type="scientific">Steroidobacter agaridevorans</name>
    <dbReference type="NCBI Taxonomy" id="2695856"/>
    <lineage>
        <taxon>Bacteria</taxon>
        <taxon>Pseudomonadati</taxon>
        <taxon>Pseudomonadota</taxon>
        <taxon>Gammaproteobacteria</taxon>
        <taxon>Steroidobacterales</taxon>
        <taxon>Steroidobacteraceae</taxon>
        <taxon>Steroidobacter</taxon>
    </lineage>
</organism>
<evidence type="ECO:0000313" key="2">
    <source>
        <dbReference type="EMBL" id="GFE80181.1"/>
    </source>
</evidence>
<keyword evidence="3" id="KW-1185">Reference proteome</keyword>
<comment type="caution">
    <text evidence="2">The sequence shown here is derived from an EMBL/GenBank/DDBJ whole genome shotgun (WGS) entry which is preliminary data.</text>
</comment>
<reference evidence="3" key="1">
    <citation type="submission" date="2020-01" db="EMBL/GenBank/DDBJ databases">
        <title>'Steroidobacter agaridevorans' sp. nov., agar-degrading bacteria isolated from rhizosphere soils.</title>
        <authorList>
            <person name="Ikenaga M."/>
            <person name="Kataoka M."/>
            <person name="Murouchi A."/>
            <person name="Katsuragi S."/>
            <person name="Sakai M."/>
        </authorList>
    </citation>
    <scope>NUCLEOTIDE SEQUENCE [LARGE SCALE GENOMIC DNA]</scope>
    <source>
        <strain evidence="3">YU21-B</strain>
    </source>
</reference>
<sequence length="357" mass="39642">MRHVTNKLAALAVTSLMASVALADGSGSIADTRTIGYVTTDLHWAFHQTQDVDKDCPEGLAGYGPRETFKELYPNGGPVEKTQLARESLKFFPTDKPMQFPYIFSKETIGVGVNLDGKVGPNDFVSATGEQGIDNALQKVLACNAQFRRPEGQLQLFGNKFVRTSTWNRTLIEITNVDSLTRSDNVAVTIYRGRDPVLLDATGEGVAPGGTQRVDMRWGKPIIQHLKGKIVDGVLTTEPIKAGIYPWAIYNDVPTLLNWRDMRLKLTLTPERANGLIAGYMDVESYYTWLIAWSTHHLSYGRLDPAEFYWALRKMADAYPNEKGEMTAISSALTLDMVQAFITHPDADEQKLSDAKH</sequence>